<dbReference type="EMBL" id="JADHOK010000096">
    <property type="protein sequence ID" value="MBL6762271.1"/>
    <property type="molecule type" value="Genomic_DNA"/>
</dbReference>
<comment type="caution">
    <text evidence="6">The sequence shown here is derived from an EMBL/GenBank/DDBJ whole genome shotgun (WGS) entry which is preliminary data.</text>
</comment>
<protein>
    <submittedName>
        <fullName evidence="6">Isoprenylcysteine carboxylmethyltransferase family protein</fullName>
    </submittedName>
</protein>
<evidence type="ECO:0000256" key="2">
    <source>
        <dbReference type="ARBA" id="ARBA00022692"/>
    </source>
</evidence>
<dbReference type="AlphaFoldDB" id="A0A937HG85"/>
<dbReference type="Pfam" id="PF04191">
    <property type="entry name" value="PEMT"/>
    <property type="match status" value="1"/>
</dbReference>
<keyword evidence="2 5" id="KW-0812">Transmembrane</keyword>
<proteinExistence type="predicted"/>
<feature type="transmembrane region" description="Helical" evidence="5">
    <location>
        <begin position="32"/>
        <end position="52"/>
    </location>
</feature>
<comment type="subcellular location">
    <subcellularLocation>
        <location evidence="1">Endomembrane system</location>
        <topology evidence="1">Multi-pass membrane protein</topology>
    </subcellularLocation>
</comment>
<dbReference type="Proteomes" id="UP000785783">
    <property type="component" value="Unassembled WGS sequence"/>
</dbReference>
<evidence type="ECO:0000256" key="3">
    <source>
        <dbReference type="ARBA" id="ARBA00022989"/>
    </source>
</evidence>
<keyword evidence="4 5" id="KW-0472">Membrane</keyword>
<evidence type="ECO:0000256" key="1">
    <source>
        <dbReference type="ARBA" id="ARBA00004127"/>
    </source>
</evidence>
<dbReference type="InterPro" id="IPR052527">
    <property type="entry name" value="Metal_cation-efflux_comp"/>
</dbReference>
<dbReference type="PANTHER" id="PTHR43847:SF1">
    <property type="entry name" value="BLL3993 PROTEIN"/>
    <property type="match status" value="1"/>
</dbReference>
<sequence length="146" mass="16495">MKIYPPLMVLAGIIAQLFIGYLAPVRPILNELWQYIGVGLMALGFATIIWLARGFGKNETTILPDGQPSTLMEGGLFAYSRNPIYLAMAILLTGSALAIGHIWGLIVVPIFVLLVQQIWITKEEENLEAEFGQIYRNYKMRVRRWL</sequence>
<accession>A0A937HG85</accession>
<gene>
    <name evidence="6" type="ORF">ISQ19_06205</name>
</gene>
<dbReference type="GO" id="GO:0012505">
    <property type="term" value="C:endomembrane system"/>
    <property type="evidence" value="ECO:0007669"/>
    <property type="project" value="UniProtKB-SubCell"/>
</dbReference>
<organism evidence="6 7">
    <name type="scientific">PS1 clade bacterium</name>
    <dbReference type="NCBI Taxonomy" id="2175152"/>
    <lineage>
        <taxon>Bacteria</taxon>
        <taxon>Pseudomonadati</taxon>
        <taxon>Pseudomonadota</taxon>
        <taxon>Alphaproteobacteria</taxon>
        <taxon>PS1 clade</taxon>
    </lineage>
</organism>
<dbReference type="PANTHER" id="PTHR43847">
    <property type="entry name" value="BLL3993 PROTEIN"/>
    <property type="match status" value="1"/>
</dbReference>
<evidence type="ECO:0000313" key="7">
    <source>
        <dbReference type="Proteomes" id="UP000785783"/>
    </source>
</evidence>
<evidence type="ECO:0000313" key="6">
    <source>
        <dbReference type="EMBL" id="MBL6762271.1"/>
    </source>
</evidence>
<evidence type="ECO:0000256" key="5">
    <source>
        <dbReference type="SAM" id="Phobius"/>
    </source>
</evidence>
<dbReference type="InterPro" id="IPR007318">
    <property type="entry name" value="Phopholipid_MeTrfase"/>
</dbReference>
<reference evidence="6" key="1">
    <citation type="submission" date="2020-10" db="EMBL/GenBank/DDBJ databases">
        <title>Microbiome of the Black Sea water column analyzed by genome centric metagenomics.</title>
        <authorList>
            <person name="Cabello-Yeves P.J."/>
            <person name="Callieri C."/>
            <person name="Picazo A."/>
            <person name="Mehrshad M."/>
            <person name="Haro-Moreno J.M."/>
            <person name="Roda-Garcia J."/>
            <person name="Dzembekova N."/>
            <person name="Slabakova V."/>
            <person name="Slabakova N."/>
            <person name="Moncheva S."/>
            <person name="Rodriguez-Valera F."/>
        </authorList>
    </citation>
    <scope>NUCLEOTIDE SEQUENCE</scope>
    <source>
        <strain evidence="6">BS307-5m-G5</strain>
    </source>
</reference>
<name>A0A937HG85_9PROT</name>
<dbReference type="Gene3D" id="1.20.120.1630">
    <property type="match status" value="1"/>
</dbReference>
<evidence type="ECO:0000256" key="4">
    <source>
        <dbReference type="ARBA" id="ARBA00023136"/>
    </source>
</evidence>
<feature type="transmembrane region" description="Helical" evidence="5">
    <location>
        <begin position="6"/>
        <end position="25"/>
    </location>
</feature>
<keyword evidence="3 5" id="KW-1133">Transmembrane helix</keyword>
<feature type="transmembrane region" description="Helical" evidence="5">
    <location>
        <begin position="84"/>
        <end position="115"/>
    </location>
</feature>